<sequence length="545" mass="60730">MTKNKFPRKAMATRSNAVHPKAVQQAKTPTAVVKNRLVASGYSHYGASYARKSLIGWMSHSASADEDIADNIKTLRERSRDLYMGVPLATGAIKTIRTNVIGSGLMMNSHIDRDKLGLTEAQAVEWQKNTEREWLLWSDSTNCDAARMCNFYEFQALALLSTLMSGDCFVALPFIKRPNCPYDLKLDLIESDRICNPLDSFKITENSVVEGVEVGQYGEPVAYYVAKYHPYSRHRPINSFKQEWKRVQAFGTKSGRRNMLHLMSDMERPGQRRGVPLLAPVIEALKQLGRYTDAELVAAVVSGYFTVFITQDNPQNGLDSLMSGMPGVDVSSMTADQNDVSLGNGAIVNLAEGEKVETANPGRPNTAFDGFVTSICRQIGAALEIPYELLMKSFTSSYSASRGALLEAWKMFRMRRQWIVNRLCQPVYEEWLSEAVAKGRINAPGFFDDPAIRKAWCLADWSGDTQGQLDPLKEAEAARVRVEQGFSTREHEAAELTGMSFDIIAAQRGREEKLLAENGLTQPVSSELHPLTQTQKDKEESEDAK</sequence>
<feature type="region of interest" description="Disordered" evidence="1">
    <location>
        <begin position="517"/>
        <end position="545"/>
    </location>
</feature>
<gene>
    <name evidence="2" type="ORF">SAMN04487865_1001126</name>
</gene>
<dbReference type="InterPro" id="IPR006429">
    <property type="entry name" value="Phage_lambda_portal"/>
</dbReference>
<accession>A0A662Z5X1</accession>
<evidence type="ECO:0000313" key="2">
    <source>
        <dbReference type="EMBL" id="SFJ74469.1"/>
    </source>
</evidence>
<protein>
    <submittedName>
        <fullName evidence="2">Phage portal protein, lambda family</fullName>
    </submittedName>
</protein>
<proteinExistence type="predicted"/>
<dbReference type="EMBL" id="FOSF01000001">
    <property type="protein sequence ID" value="SFJ74469.1"/>
    <property type="molecule type" value="Genomic_DNA"/>
</dbReference>
<dbReference type="GO" id="GO:0005198">
    <property type="term" value="F:structural molecule activity"/>
    <property type="evidence" value="ECO:0007669"/>
    <property type="project" value="InterPro"/>
</dbReference>
<dbReference type="AlphaFoldDB" id="A0A662Z5X1"/>
<dbReference type="Pfam" id="PF05136">
    <property type="entry name" value="Phage_portal_2"/>
    <property type="match status" value="1"/>
</dbReference>
<organism evidence="2 3">
    <name type="scientific">Succinivibrio dextrinosolvens</name>
    <dbReference type="NCBI Taxonomy" id="83771"/>
    <lineage>
        <taxon>Bacteria</taxon>
        <taxon>Pseudomonadati</taxon>
        <taxon>Pseudomonadota</taxon>
        <taxon>Gammaproteobacteria</taxon>
        <taxon>Aeromonadales</taxon>
        <taxon>Succinivibrionaceae</taxon>
        <taxon>Succinivibrio</taxon>
    </lineage>
</organism>
<name>A0A662Z5X1_9GAMM</name>
<feature type="compositionally biased region" description="Basic and acidic residues" evidence="1">
    <location>
        <begin position="535"/>
        <end position="545"/>
    </location>
</feature>
<feature type="region of interest" description="Disordered" evidence="1">
    <location>
        <begin position="1"/>
        <end position="26"/>
    </location>
</feature>
<dbReference type="NCBIfam" id="TIGR01539">
    <property type="entry name" value="portal_lambda"/>
    <property type="match status" value="1"/>
</dbReference>
<dbReference type="Proteomes" id="UP000243374">
    <property type="component" value="Unassembled WGS sequence"/>
</dbReference>
<evidence type="ECO:0000313" key="3">
    <source>
        <dbReference type="Proteomes" id="UP000243374"/>
    </source>
</evidence>
<keyword evidence="3" id="KW-1185">Reference proteome</keyword>
<reference evidence="2 3" key="1">
    <citation type="submission" date="2016-10" db="EMBL/GenBank/DDBJ databases">
        <authorList>
            <person name="Varghese N."/>
            <person name="Submissions S."/>
        </authorList>
    </citation>
    <scope>NUCLEOTIDE SEQUENCE [LARGE SCALE GENOMIC DNA]</scope>
    <source>
        <strain evidence="2 3">22B</strain>
    </source>
</reference>
<dbReference type="RefSeq" id="WP_206735600.1">
    <property type="nucleotide sequence ID" value="NZ_CP047056.1"/>
</dbReference>
<evidence type="ECO:0000256" key="1">
    <source>
        <dbReference type="SAM" id="MobiDB-lite"/>
    </source>
</evidence>
<dbReference type="GO" id="GO:0019068">
    <property type="term" value="P:virion assembly"/>
    <property type="evidence" value="ECO:0007669"/>
    <property type="project" value="InterPro"/>
</dbReference>